<dbReference type="InterPro" id="IPR011618">
    <property type="entry name" value="PTS_EIIBC_GUT_N"/>
</dbReference>
<feature type="transmembrane region" description="Helical" evidence="3">
    <location>
        <begin position="316"/>
        <end position="339"/>
    </location>
</feature>
<evidence type="ECO:0000313" key="5">
    <source>
        <dbReference type="EMBL" id="MFL2103790.1"/>
    </source>
</evidence>
<dbReference type="RefSeq" id="WP_407142315.1">
    <property type="nucleotide sequence ID" value="NZ_JBGQQI010000047.1"/>
</dbReference>
<dbReference type="InterPro" id="IPR004702">
    <property type="entry name" value="PTS_sorb_EIIBC"/>
</dbReference>
<dbReference type="Pfam" id="PF03612">
    <property type="entry name" value="EIIBC-GUT_N"/>
    <property type="match status" value="1"/>
</dbReference>
<feature type="region of interest" description="Disordered" evidence="2">
    <location>
        <begin position="121"/>
        <end position="168"/>
    </location>
</feature>
<dbReference type="PROSITE" id="PS51102">
    <property type="entry name" value="PTS_EIIB_TYPE_5"/>
    <property type="match status" value="1"/>
</dbReference>
<comment type="caution">
    <text evidence="5">The sequence shown here is derived from an EMBL/GenBank/DDBJ whole genome shotgun (WGS) entry which is preliminary data.</text>
</comment>
<feature type="modified residue" description="Phosphocysteine; by EIIA" evidence="1">
    <location>
        <position position="72"/>
    </location>
</feature>
<evidence type="ECO:0000256" key="2">
    <source>
        <dbReference type="SAM" id="MobiDB-lite"/>
    </source>
</evidence>
<organism evidence="5 6">
    <name type="scientific">Marinilactibacillus psychrotolerans</name>
    <dbReference type="NCBI Taxonomy" id="191770"/>
    <lineage>
        <taxon>Bacteria</taxon>
        <taxon>Bacillati</taxon>
        <taxon>Bacillota</taxon>
        <taxon>Bacilli</taxon>
        <taxon>Lactobacillales</taxon>
        <taxon>Carnobacteriaceae</taxon>
        <taxon>Marinilactibacillus</taxon>
    </lineage>
</organism>
<evidence type="ECO:0000256" key="1">
    <source>
        <dbReference type="PROSITE-ProRule" id="PRU00425"/>
    </source>
</evidence>
<keyword evidence="3" id="KW-0812">Transmembrane</keyword>
<reference evidence="5 6" key="1">
    <citation type="submission" date="2024-08" db="EMBL/GenBank/DDBJ databases">
        <authorList>
            <person name="Arias E."/>
        </authorList>
    </citation>
    <scope>NUCLEOTIDE SEQUENCE [LARGE SCALE GENOMIC DNA]</scope>
    <source>
        <strain evidence="5 6">FAM 24106</strain>
    </source>
</reference>
<name>A0ABW8ULM3_9LACT</name>
<dbReference type="PANTHER" id="PTHR39427">
    <property type="match status" value="1"/>
</dbReference>
<dbReference type="Pfam" id="PF07663">
    <property type="entry name" value="EIIBC-GUT_C"/>
    <property type="match status" value="1"/>
</dbReference>
<feature type="compositionally biased region" description="Basic and acidic residues" evidence="2">
    <location>
        <begin position="142"/>
        <end position="152"/>
    </location>
</feature>
<feature type="transmembrane region" description="Helical" evidence="3">
    <location>
        <begin position="229"/>
        <end position="249"/>
    </location>
</feature>
<dbReference type="Proteomes" id="UP001625374">
    <property type="component" value="Unassembled WGS sequence"/>
</dbReference>
<evidence type="ECO:0000313" key="6">
    <source>
        <dbReference type="Proteomes" id="UP001625374"/>
    </source>
</evidence>
<keyword evidence="3" id="KW-0472">Membrane</keyword>
<keyword evidence="3" id="KW-1133">Transmembrane helix</keyword>
<feature type="transmembrane region" description="Helical" evidence="3">
    <location>
        <begin position="203"/>
        <end position="222"/>
    </location>
</feature>
<protein>
    <submittedName>
        <fullName evidence="5">PTS glucitol/sorbitol transporter subunit IIB</fullName>
    </submittedName>
</protein>
<evidence type="ECO:0000256" key="3">
    <source>
        <dbReference type="SAM" id="Phobius"/>
    </source>
</evidence>
<proteinExistence type="predicted"/>
<dbReference type="EMBL" id="JBGQQK010000042">
    <property type="protein sequence ID" value="MFL2103790.1"/>
    <property type="molecule type" value="Genomic_DNA"/>
</dbReference>
<keyword evidence="6" id="KW-1185">Reference proteome</keyword>
<dbReference type="InterPro" id="IPR011638">
    <property type="entry name" value="PTS_EIIBC_GUT_C"/>
</dbReference>
<accession>A0ABW8ULM3</accession>
<feature type="domain" description="PTS EIIB type-5" evidence="4">
    <location>
        <begin position="1"/>
        <end position="204"/>
    </location>
</feature>
<gene>
    <name evidence="5" type="ORF">ACEN37_11040</name>
</gene>
<dbReference type="PANTHER" id="PTHR39427:SF1">
    <property type="entry name" value="PTS SYSTEM GLUCITOL_SORBITOL-SPECIFIC EIIB COMPONENT"/>
    <property type="match status" value="1"/>
</dbReference>
<evidence type="ECO:0000259" key="4">
    <source>
        <dbReference type="PROSITE" id="PS51102"/>
    </source>
</evidence>
<sequence>MSKAVKVVKSSKGWGGPLILRETSEKKIVASITGGGIHPVARKIAEELGVEAKDGFKSKVDPEEMICAVVDCGGTARAGVYPQKGVMTLNLHATSPSGPLAKYITEDIYVSGVSVASIQPIESDVSETPTKGEPASETEDISELRTPEKTPEGKVPLAKDQASKTTPEEKGNILTRIGRGIGNVVGLFYQAGRESVDMVIKTILPFMAFVSMLVGLITYTGIGDVIANLIQPLAGNIVGMVILALIAAIPILSPVLGPGAVIAQVVGVLLGVQIGNGTIPPSFALPALFAINAQVGADFIPVGLTLGEAEPYTVEVGVPAVLFSRLITGPLAVIIAWAFSLGMY</sequence>